<evidence type="ECO:0000313" key="4">
    <source>
        <dbReference type="Proteomes" id="UP001596056"/>
    </source>
</evidence>
<protein>
    <submittedName>
        <fullName evidence="3">FxsA family protein</fullName>
    </submittedName>
</protein>
<accession>A0ABW0SA09</accession>
<reference evidence="4" key="1">
    <citation type="journal article" date="2019" name="Int. J. Syst. Evol. Microbiol.">
        <title>The Global Catalogue of Microorganisms (GCM) 10K type strain sequencing project: providing services to taxonomists for standard genome sequencing and annotation.</title>
        <authorList>
            <consortium name="The Broad Institute Genomics Platform"/>
            <consortium name="The Broad Institute Genome Sequencing Center for Infectious Disease"/>
            <person name="Wu L."/>
            <person name="Ma J."/>
        </authorList>
    </citation>
    <scope>NUCLEOTIDE SEQUENCE [LARGE SCALE GENOMIC DNA]</scope>
    <source>
        <strain evidence="4">KACC 11588</strain>
    </source>
</reference>
<sequence>MRFVVAAVVLAEIAGFVLVGRGLGVLLTLLLVVLATVLGAAILRREGGESIARMQHALRTGGDPRPALWRGGFRLAAALLLLVPGFLGDIVALLLLLPPVQRVLARRFAVQGARIVTVRSAHPGEEPPRPPQDRVIDADWEEIPAPKRPTHRPSGWTRH</sequence>
<name>A0ABW0SA09_9RHOB</name>
<comment type="caution">
    <text evidence="3">The sequence shown here is derived from an EMBL/GenBank/DDBJ whole genome shotgun (WGS) entry which is preliminary data.</text>
</comment>
<dbReference type="RefSeq" id="WP_342454135.1">
    <property type="nucleotide sequence ID" value="NZ_JAGGJP010000003.1"/>
</dbReference>
<dbReference type="Proteomes" id="UP001596056">
    <property type="component" value="Unassembled WGS sequence"/>
</dbReference>
<dbReference type="NCBIfam" id="NF008528">
    <property type="entry name" value="PRK11463.1-2"/>
    <property type="match status" value="1"/>
</dbReference>
<proteinExistence type="predicted"/>
<evidence type="ECO:0000256" key="2">
    <source>
        <dbReference type="SAM" id="Phobius"/>
    </source>
</evidence>
<dbReference type="PANTHER" id="PTHR35335:SF1">
    <property type="entry name" value="UPF0716 PROTEIN FXSA"/>
    <property type="match status" value="1"/>
</dbReference>
<gene>
    <name evidence="3" type="ORF">ACFPOC_04895</name>
</gene>
<keyword evidence="4" id="KW-1185">Reference proteome</keyword>
<evidence type="ECO:0000256" key="1">
    <source>
        <dbReference type="SAM" id="MobiDB-lite"/>
    </source>
</evidence>
<dbReference type="PANTHER" id="PTHR35335">
    <property type="entry name" value="UPF0716 PROTEIN FXSA"/>
    <property type="match status" value="1"/>
</dbReference>
<keyword evidence="2" id="KW-0472">Membrane</keyword>
<keyword evidence="2" id="KW-0812">Transmembrane</keyword>
<dbReference type="Pfam" id="PF04186">
    <property type="entry name" value="FxsA"/>
    <property type="match status" value="1"/>
</dbReference>
<dbReference type="InterPro" id="IPR007313">
    <property type="entry name" value="FxsA"/>
</dbReference>
<feature type="transmembrane region" description="Helical" evidence="2">
    <location>
        <begin position="75"/>
        <end position="97"/>
    </location>
</feature>
<feature type="compositionally biased region" description="Basic and acidic residues" evidence="1">
    <location>
        <begin position="122"/>
        <end position="137"/>
    </location>
</feature>
<evidence type="ECO:0000313" key="3">
    <source>
        <dbReference type="EMBL" id="MFC5565755.1"/>
    </source>
</evidence>
<organism evidence="3 4">
    <name type="scientific">Rubellimicrobium aerolatum</name>
    <dbReference type="NCBI Taxonomy" id="490979"/>
    <lineage>
        <taxon>Bacteria</taxon>
        <taxon>Pseudomonadati</taxon>
        <taxon>Pseudomonadota</taxon>
        <taxon>Alphaproteobacteria</taxon>
        <taxon>Rhodobacterales</taxon>
        <taxon>Roseobacteraceae</taxon>
        <taxon>Rubellimicrobium</taxon>
    </lineage>
</organism>
<feature type="region of interest" description="Disordered" evidence="1">
    <location>
        <begin position="121"/>
        <end position="159"/>
    </location>
</feature>
<dbReference type="EMBL" id="JBHSNA010000003">
    <property type="protein sequence ID" value="MFC5565755.1"/>
    <property type="molecule type" value="Genomic_DNA"/>
</dbReference>
<keyword evidence="2" id="KW-1133">Transmembrane helix</keyword>